<keyword evidence="3" id="KW-1185">Reference proteome</keyword>
<evidence type="ECO:0000313" key="3">
    <source>
        <dbReference type="Proteomes" id="UP001327560"/>
    </source>
</evidence>
<dbReference type="EMBL" id="CP136893">
    <property type="protein sequence ID" value="WOL04589.1"/>
    <property type="molecule type" value="Genomic_DNA"/>
</dbReference>
<organism evidence="2 3">
    <name type="scientific">Canna indica</name>
    <name type="common">Indian-shot</name>
    <dbReference type="NCBI Taxonomy" id="4628"/>
    <lineage>
        <taxon>Eukaryota</taxon>
        <taxon>Viridiplantae</taxon>
        <taxon>Streptophyta</taxon>
        <taxon>Embryophyta</taxon>
        <taxon>Tracheophyta</taxon>
        <taxon>Spermatophyta</taxon>
        <taxon>Magnoliopsida</taxon>
        <taxon>Liliopsida</taxon>
        <taxon>Zingiberales</taxon>
        <taxon>Cannaceae</taxon>
        <taxon>Canna</taxon>
    </lineage>
</organism>
<reference evidence="2 3" key="1">
    <citation type="submission" date="2023-10" db="EMBL/GenBank/DDBJ databases">
        <title>Chromosome-scale genome assembly provides insights into flower coloration mechanisms of Canna indica.</title>
        <authorList>
            <person name="Li C."/>
        </authorList>
    </citation>
    <scope>NUCLEOTIDE SEQUENCE [LARGE SCALE GENOMIC DNA]</scope>
    <source>
        <tissue evidence="2">Flower</tissue>
    </source>
</reference>
<proteinExistence type="predicted"/>
<dbReference type="Proteomes" id="UP001327560">
    <property type="component" value="Chromosome 4"/>
</dbReference>
<sequence>MEASRSRRASPRQNCRPPWTRWRRPSRGCDELGGGGGGLPGVCRRAAEGAAEIGFSGGRNVGRVLVDDRRV</sequence>
<evidence type="ECO:0000256" key="1">
    <source>
        <dbReference type="SAM" id="MobiDB-lite"/>
    </source>
</evidence>
<evidence type="ECO:0000313" key="2">
    <source>
        <dbReference type="EMBL" id="WOL04589.1"/>
    </source>
</evidence>
<gene>
    <name evidence="2" type="ORF">Cni_G13310</name>
</gene>
<dbReference type="AlphaFoldDB" id="A0AAQ3QBE2"/>
<feature type="compositionally biased region" description="Basic residues" evidence="1">
    <location>
        <begin position="1"/>
        <end position="10"/>
    </location>
</feature>
<accession>A0AAQ3QBE2</accession>
<protein>
    <submittedName>
        <fullName evidence="2">Uncharacterized protein</fullName>
    </submittedName>
</protein>
<name>A0AAQ3QBE2_9LILI</name>
<feature type="region of interest" description="Disordered" evidence="1">
    <location>
        <begin position="1"/>
        <end position="35"/>
    </location>
</feature>